<sequence length="365" mass="39466">MSTRRKAGQRSGQPPAKRRKREIGQANSDDDIPTAQAQANAPSAAALSQRVLPLDHIPSLGAICMKVFAENIQKFSAKQAIWENVRLWLKELPDALVQKIFATLRHTCPTILNHGLIVSYFLRGSSIVLTDNLPGVTRPTIYAVGDIPTKGQLREVELTGFSKIPDATFATVVSKLPALQKLNLRVLGVADGFQLLNLRSLKLRQAALTDAVLNPVFSVCPNLERLDLSFTLVKRPILPAGLMLEKLVLTSTKISSADLHVMVSPLRRLRVLAIGAMGGSQGSSAAISNTSAMTLTDDTLRALTDVLAECPDIERVNLVGNTKLGFTGRRGPEAALAHFVRKVGRRCKVRKGCCAKGWAGVCPLC</sequence>
<evidence type="ECO:0000313" key="3">
    <source>
        <dbReference type="Proteomes" id="UP000184267"/>
    </source>
</evidence>
<dbReference type="Proteomes" id="UP000184267">
    <property type="component" value="Unassembled WGS sequence"/>
</dbReference>
<accession>A0A1M2VH73</accession>
<reference evidence="2 3" key="1">
    <citation type="submission" date="2016-10" db="EMBL/GenBank/DDBJ databases">
        <title>Genome sequence of the basidiomycete white-rot fungus Trametes pubescens.</title>
        <authorList>
            <person name="Makela M.R."/>
            <person name="Granchi Z."/>
            <person name="Peng M."/>
            <person name="De Vries R.P."/>
            <person name="Grigoriev I."/>
            <person name="Riley R."/>
            <person name="Hilden K."/>
        </authorList>
    </citation>
    <scope>NUCLEOTIDE SEQUENCE [LARGE SCALE GENOMIC DNA]</scope>
    <source>
        <strain evidence="2 3">FBCC735</strain>
    </source>
</reference>
<feature type="region of interest" description="Disordered" evidence="1">
    <location>
        <begin position="1"/>
        <end position="39"/>
    </location>
</feature>
<dbReference type="Gene3D" id="3.80.10.10">
    <property type="entry name" value="Ribonuclease Inhibitor"/>
    <property type="match status" value="1"/>
</dbReference>
<protein>
    <submittedName>
        <fullName evidence="2">Uncharacterized protein</fullName>
    </submittedName>
</protein>
<proteinExistence type="predicted"/>
<dbReference type="EMBL" id="MNAD01001237">
    <property type="protein sequence ID" value="OJT06938.1"/>
    <property type="molecule type" value="Genomic_DNA"/>
</dbReference>
<dbReference type="OrthoDB" id="550575at2759"/>
<evidence type="ECO:0000313" key="2">
    <source>
        <dbReference type="EMBL" id="OJT06938.1"/>
    </source>
</evidence>
<gene>
    <name evidence="2" type="ORF">TRAPUB_2211</name>
</gene>
<dbReference type="AlphaFoldDB" id="A0A1M2VH73"/>
<evidence type="ECO:0000256" key="1">
    <source>
        <dbReference type="SAM" id="MobiDB-lite"/>
    </source>
</evidence>
<comment type="caution">
    <text evidence="2">The sequence shown here is derived from an EMBL/GenBank/DDBJ whole genome shotgun (WGS) entry which is preliminary data.</text>
</comment>
<dbReference type="InterPro" id="IPR032675">
    <property type="entry name" value="LRR_dom_sf"/>
</dbReference>
<organism evidence="2 3">
    <name type="scientific">Trametes pubescens</name>
    <name type="common">White-rot fungus</name>
    <dbReference type="NCBI Taxonomy" id="154538"/>
    <lineage>
        <taxon>Eukaryota</taxon>
        <taxon>Fungi</taxon>
        <taxon>Dikarya</taxon>
        <taxon>Basidiomycota</taxon>
        <taxon>Agaricomycotina</taxon>
        <taxon>Agaricomycetes</taxon>
        <taxon>Polyporales</taxon>
        <taxon>Polyporaceae</taxon>
        <taxon>Trametes</taxon>
    </lineage>
</organism>
<dbReference type="STRING" id="154538.A0A1M2VH73"/>
<dbReference type="SUPFAM" id="SSF52047">
    <property type="entry name" value="RNI-like"/>
    <property type="match status" value="1"/>
</dbReference>
<name>A0A1M2VH73_TRAPU</name>
<keyword evidence="3" id="KW-1185">Reference proteome</keyword>